<keyword evidence="2" id="KW-1185">Reference proteome</keyword>
<proteinExistence type="predicted"/>
<evidence type="ECO:0000313" key="1">
    <source>
        <dbReference type="EMBL" id="MFC6722866.1"/>
    </source>
</evidence>
<dbReference type="EMBL" id="JBHSWU010000001">
    <property type="protein sequence ID" value="MFC6722866.1"/>
    <property type="molecule type" value="Genomic_DNA"/>
</dbReference>
<reference evidence="1 2" key="1">
    <citation type="journal article" date="2019" name="Int. J. Syst. Evol. Microbiol.">
        <title>The Global Catalogue of Microorganisms (GCM) 10K type strain sequencing project: providing services to taxonomists for standard genome sequencing and annotation.</title>
        <authorList>
            <consortium name="The Broad Institute Genomics Platform"/>
            <consortium name="The Broad Institute Genome Sequencing Center for Infectious Disease"/>
            <person name="Wu L."/>
            <person name="Ma J."/>
        </authorList>
    </citation>
    <scope>NUCLEOTIDE SEQUENCE [LARGE SCALE GENOMIC DNA]</scope>
    <source>
        <strain evidence="1 2">NBRC 111368</strain>
    </source>
</reference>
<sequence>MADESQLKTFEQRKLDTYRQLGLRDNITTLIEQTVDIPRPAIETLSHHTQFILGHRWDRIDGETTDLTESMSGMWESNKDLRQHCDLLKQYGLIECKSLHRNRKYWDISGPVWDIIDKRWQFDIGEGGEHRRAVSLLKTYYHALLRCEIDEYPALSTGGSVDLTVYIPPPERDYSASRKQRAVLRKETIKEMIDIKKRRAARERRREMYPPGTKHTIAIEVMMDHHNTQSVLDRFDQIKATTYDGLWIFQNRECMNKWIRRLDDHGRIDTPYSWSATTPINTAQDRIKELDEPPMRSVTTVARVESWIRDYPGRKLMLRRAEPLQEF</sequence>
<dbReference type="AlphaFoldDB" id="A0ABD5RUF2"/>
<gene>
    <name evidence="1" type="ORF">ACFQE1_00300</name>
</gene>
<dbReference type="Proteomes" id="UP001596328">
    <property type="component" value="Unassembled WGS sequence"/>
</dbReference>
<protein>
    <submittedName>
        <fullName evidence="1">Uncharacterized protein</fullName>
    </submittedName>
</protein>
<organism evidence="1 2">
    <name type="scientific">Halobium palmae</name>
    <dbReference type="NCBI Taxonomy" id="1776492"/>
    <lineage>
        <taxon>Archaea</taxon>
        <taxon>Methanobacteriati</taxon>
        <taxon>Methanobacteriota</taxon>
        <taxon>Stenosarchaea group</taxon>
        <taxon>Halobacteria</taxon>
        <taxon>Halobacteriales</taxon>
        <taxon>Haloferacaceae</taxon>
        <taxon>Halobium</taxon>
    </lineage>
</organism>
<comment type="caution">
    <text evidence="1">The sequence shown here is derived from an EMBL/GenBank/DDBJ whole genome shotgun (WGS) entry which is preliminary data.</text>
</comment>
<evidence type="ECO:0000313" key="2">
    <source>
        <dbReference type="Proteomes" id="UP001596328"/>
    </source>
</evidence>
<accession>A0ABD5RUF2</accession>
<name>A0ABD5RUF2_9EURY</name>